<comment type="caution">
    <text evidence="2">The sequence shown here is derived from an EMBL/GenBank/DDBJ whole genome shotgun (WGS) entry which is preliminary data.</text>
</comment>
<evidence type="ECO:0000313" key="2">
    <source>
        <dbReference type="EMBL" id="KAL2871015.1"/>
    </source>
</evidence>
<evidence type="ECO:0000313" key="3">
    <source>
        <dbReference type="Proteomes" id="UP001610432"/>
    </source>
</evidence>
<dbReference type="Pfam" id="PF13532">
    <property type="entry name" value="2OG-FeII_Oxy_2"/>
    <property type="match status" value="1"/>
</dbReference>
<accession>A0ABR4M349</accession>
<dbReference type="Proteomes" id="UP001610432">
    <property type="component" value="Unassembled WGS sequence"/>
</dbReference>
<reference evidence="2 3" key="1">
    <citation type="submission" date="2024-07" db="EMBL/GenBank/DDBJ databases">
        <title>Section-level genome sequencing and comparative genomics of Aspergillus sections Usti and Cavernicolus.</title>
        <authorList>
            <consortium name="Lawrence Berkeley National Laboratory"/>
            <person name="Nybo J.L."/>
            <person name="Vesth T.C."/>
            <person name="Theobald S."/>
            <person name="Frisvad J.C."/>
            <person name="Larsen T.O."/>
            <person name="Kjaerboelling I."/>
            <person name="Rothschild-Mancinelli K."/>
            <person name="Lyhne E.K."/>
            <person name="Kogle M.E."/>
            <person name="Barry K."/>
            <person name="Clum A."/>
            <person name="Na H."/>
            <person name="Ledsgaard L."/>
            <person name="Lin J."/>
            <person name="Lipzen A."/>
            <person name="Kuo A."/>
            <person name="Riley R."/>
            <person name="Mondo S."/>
            <person name="Labutti K."/>
            <person name="Haridas S."/>
            <person name="Pangalinan J."/>
            <person name="Salamov A.A."/>
            <person name="Simmons B.A."/>
            <person name="Magnuson J.K."/>
            <person name="Chen J."/>
            <person name="Drula E."/>
            <person name="Henrissat B."/>
            <person name="Wiebenga A."/>
            <person name="Lubbers R.J."/>
            <person name="Gomes A.C."/>
            <person name="Macurrencykelacurrency M.R."/>
            <person name="Stajich J."/>
            <person name="Grigoriev I.V."/>
            <person name="Mortensen U.H."/>
            <person name="De Vries R.P."/>
            <person name="Baker S.E."/>
            <person name="Andersen M.R."/>
        </authorList>
    </citation>
    <scope>NUCLEOTIDE SEQUENCE [LARGE SCALE GENOMIC DNA]</scope>
    <source>
        <strain evidence="2 3">CBS 449.75</strain>
    </source>
</reference>
<dbReference type="SUPFAM" id="SSF51197">
    <property type="entry name" value="Clavaminate synthase-like"/>
    <property type="match status" value="1"/>
</dbReference>
<dbReference type="InterPro" id="IPR027450">
    <property type="entry name" value="AlkB-like"/>
</dbReference>
<dbReference type="Gene3D" id="2.60.120.590">
    <property type="entry name" value="Alpha-ketoglutarate-dependent dioxygenase AlkB-like"/>
    <property type="match status" value="1"/>
</dbReference>
<dbReference type="EMBL" id="JBFXLQ010000004">
    <property type="protein sequence ID" value="KAL2871015.1"/>
    <property type="molecule type" value="Genomic_DNA"/>
</dbReference>
<dbReference type="PANTHER" id="PTHR31573:SF4">
    <property type="entry name" value="FE2OG DIOXYGENASE DOMAIN-CONTAINING PROTEIN"/>
    <property type="match status" value="1"/>
</dbReference>
<proteinExistence type="predicted"/>
<dbReference type="InterPro" id="IPR032852">
    <property type="entry name" value="ALKBH2"/>
</dbReference>
<evidence type="ECO:0000259" key="1">
    <source>
        <dbReference type="Pfam" id="PF13532"/>
    </source>
</evidence>
<dbReference type="RefSeq" id="XP_070889994.1">
    <property type="nucleotide sequence ID" value="XM_071032150.1"/>
</dbReference>
<dbReference type="InterPro" id="IPR037151">
    <property type="entry name" value="AlkB-like_sf"/>
</dbReference>
<sequence>MHPLSIRAVIDDFELAPIKRAIVFDPSDKEKGQLITPQIEDRSFSPYRKFTYTLPGAGTVTQFVSNRQINSRPDGPDDIFQQLQEVDLGLRRYPLSAAKVGGTLNAQFAVNYGMPYDFVVDVDSRAFSEACDPILRVLGRLTWATDKAVEAEGEGGTAQKPNELLALGYFEDMNINYHDDGESTLGPTIASLSLGSKAVKTLRMKYKYYYGLTKNTKNVLDPKADPVLEGCAGREWRLKLKQELTNGSIAEKDYKEEWKKRQKEWAGGRRLGDPPVCIITELHHGDMVVMNGEGVQKYYEHAVALEKGGGSKLRFALTARHVIKEKLGNKSMGQAWKGDFKLTPGQTYDGK</sequence>
<organism evidence="2 3">
    <name type="scientific">Aspergillus lucknowensis</name>
    <dbReference type="NCBI Taxonomy" id="176173"/>
    <lineage>
        <taxon>Eukaryota</taxon>
        <taxon>Fungi</taxon>
        <taxon>Dikarya</taxon>
        <taxon>Ascomycota</taxon>
        <taxon>Pezizomycotina</taxon>
        <taxon>Eurotiomycetes</taxon>
        <taxon>Eurotiomycetidae</taxon>
        <taxon>Eurotiales</taxon>
        <taxon>Aspergillaceae</taxon>
        <taxon>Aspergillus</taxon>
        <taxon>Aspergillus subgen. Nidulantes</taxon>
    </lineage>
</organism>
<gene>
    <name evidence="2" type="ORF">BJX67DRAFT_377626</name>
</gene>
<keyword evidence="3" id="KW-1185">Reference proteome</keyword>
<dbReference type="GeneID" id="98147222"/>
<name>A0ABR4M349_9EURO</name>
<dbReference type="PANTHER" id="PTHR31573">
    <property type="entry name" value="ALPHA-KETOGLUTARATE-DEPENDENT DIOXYGENASE ALKB HOMOLOG 2"/>
    <property type="match status" value="1"/>
</dbReference>
<protein>
    <recommendedName>
        <fullName evidence="1">Alpha-ketoglutarate-dependent dioxygenase AlkB-like domain-containing protein</fullName>
    </recommendedName>
</protein>
<feature type="domain" description="Alpha-ketoglutarate-dependent dioxygenase AlkB-like" evidence="1">
    <location>
        <begin position="102"/>
        <end position="320"/>
    </location>
</feature>